<dbReference type="Gene3D" id="2.60.120.380">
    <property type="match status" value="4"/>
</dbReference>
<dbReference type="OrthoDB" id="574668at2"/>
<dbReference type="Pfam" id="PF00353">
    <property type="entry name" value="HemolysinCabind"/>
    <property type="match status" value="2"/>
</dbReference>
<dbReference type="RefSeq" id="WP_121194526.1">
    <property type="nucleotide sequence ID" value="NZ_RBWV01000014.1"/>
</dbReference>
<evidence type="ECO:0000313" key="2">
    <source>
        <dbReference type="EMBL" id="RKS71468.1"/>
    </source>
</evidence>
<evidence type="ECO:0000256" key="1">
    <source>
        <dbReference type="SAM" id="SignalP"/>
    </source>
</evidence>
<gene>
    <name evidence="2" type="ORF">CLV35_3266</name>
</gene>
<dbReference type="InterPro" id="IPR018511">
    <property type="entry name" value="Hemolysin-typ_Ca-bd_CS"/>
</dbReference>
<comment type="caution">
    <text evidence="2">The sequence shown here is derived from an EMBL/GenBank/DDBJ whole genome shotgun (WGS) entry which is preliminary data.</text>
</comment>
<feature type="chain" id="PRO_5019060379" description="Hemolysin type calcium-binding protein" evidence="1">
    <location>
        <begin position="25"/>
        <end position="715"/>
    </location>
</feature>
<dbReference type="EMBL" id="RBWV01000014">
    <property type="protein sequence ID" value="RKS71468.1"/>
    <property type="molecule type" value="Genomic_DNA"/>
</dbReference>
<proteinExistence type="predicted"/>
<dbReference type="AlphaFoldDB" id="A0A420XMB9"/>
<dbReference type="GO" id="GO:0005509">
    <property type="term" value="F:calcium ion binding"/>
    <property type="evidence" value="ECO:0007669"/>
    <property type="project" value="InterPro"/>
</dbReference>
<keyword evidence="3" id="KW-1185">Reference proteome</keyword>
<protein>
    <recommendedName>
        <fullName evidence="4">Hemolysin type calcium-binding protein</fullName>
    </recommendedName>
</protein>
<evidence type="ECO:0008006" key="4">
    <source>
        <dbReference type="Google" id="ProtNLM"/>
    </source>
</evidence>
<dbReference type="InterPro" id="IPR001343">
    <property type="entry name" value="Hemolysn_Ca-bd"/>
</dbReference>
<dbReference type="SUPFAM" id="SSF51120">
    <property type="entry name" value="beta-Roll"/>
    <property type="match status" value="1"/>
</dbReference>
<dbReference type="Proteomes" id="UP000281955">
    <property type="component" value="Unassembled WGS sequence"/>
</dbReference>
<dbReference type="PROSITE" id="PS00330">
    <property type="entry name" value="HEMOLYSIN_CALCIUM"/>
    <property type="match status" value="1"/>
</dbReference>
<organism evidence="2 3">
    <name type="scientific">Motilibacter peucedani</name>
    <dbReference type="NCBI Taxonomy" id="598650"/>
    <lineage>
        <taxon>Bacteria</taxon>
        <taxon>Bacillati</taxon>
        <taxon>Actinomycetota</taxon>
        <taxon>Actinomycetes</taxon>
        <taxon>Motilibacterales</taxon>
        <taxon>Motilibacteraceae</taxon>
        <taxon>Motilibacter</taxon>
    </lineage>
</organism>
<keyword evidence="1" id="KW-0732">Signal</keyword>
<sequence>MDLRLALGATVGTLTLLTAAPAYAATPSAPTPSSTTPATCQGKTVTILGTAAGETITGTAGNDVIDAGAGDDVIDALGGNDTICGGDGKDTVSYSGAPGAVTANLATGTATGYGTDTLSTVENLTGSTYADTLTGDGYSNVLKGGSGNDRIDGAGGYDTCDAYTGTDSMNACEDVKAGTEASGALDTATFSMGSGTAFFMDNLNTSTTTTQKLTWTMKNGTAVQIPAGTPVGANNAGPFTGIGGTYTVTMSGSVAGTHHFRVVQPKTQTFTYAVGTTVSADKPTTGQGRIEGPQDTDVYTFTGKAGEKTFFDVVSDTTGGWAQATLTSPTGTQLFSRYLSDYGAVVLPTAGTYTLKVHSPAGDDHTGTYGFRIVDVPAAQKFAYSLGSTISNGVPGAGAGNLEAIGSEDDYTFTGTAGQQVYLDALTDGTAGYARAVLAAPSGATVFDRYIGSDSPVVTLPAAGTYTLKVLTSASDSHTGTYSLALRPAVSAPQVFAYTLGRTVSKDEPATGAGNLEGVGSEDDYTFSGTAGDVLFYDVLADATQGYATVTLVDPKGTTVYTGWSYTDRGGITLPTTGGYTLKVKTSDTVHLGTYSFRLLKVAAPQKFSISVGQSVSNGVPAAGAGNLEGVGSADVYTFTGTAGTALKYHMTSDATSDYGYATLRAPDGSTVLGTYIGTDSSVKPLPVTGTYTLTVAAGTNDTHTGTYGFVLQKS</sequence>
<dbReference type="PRINTS" id="PR00313">
    <property type="entry name" value="CABNDNGRPT"/>
</dbReference>
<reference evidence="2 3" key="1">
    <citation type="submission" date="2018-10" db="EMBL/GenBank/DDBJ databases">
        <title>Genomic Encyclopedia of Archaeal and Bacterial Type Strains, Phase II (KMG-II): from individual species to whole genera.</title>
        <authorList>
            <person name="Goeker M."/>
        </authorList>
    </citation>
    <scope>NUCLEOTIDE SEQUENCE [LARGE SCALE GENOMIC DNA]</scope>
    <source>
        <strain evidence="2 3">RP-AC37</strain>
    </source>
</reference>
<accession>A0A420XMB9</accession>
<dbReference type="InParanoid" id="A0A420XMB9"/>
<dbReference type="Gene3D" id="2.150.10.10">
    <property type="entry name" value="Serralysin-like metalloprotease, C-terminal"/>
    <property type="match status" value="2"/>
</dbReference>
<name>A0A420XMB9_9ACTN</name>
<evidence type="ECO:0000313" key="3">
    <source>
        <dbReference type="Proteomes" id="UP000281955"/>
    </source>
</evidence>
<feature type="signal peptide" evidence="1">
    <location>
        <begin position="1"/>
        <end position="24"/>
    </location>
</feature>
<dbReference type="InterPro" id="IPR011049">
    <property type="entry name" value="Serralysin-like_metalloprot_C"/>
</dbReference>